<dbReference type="EMBL" id="AM453224">
    <property type="protein sequence ID" value="CAN78848.1"/>
    <property type="molecule type" value="Genomic_DNA"/>
</dbReference>
<feature type="region of interest" description="Disordered" evidence="1">
    <location>
        <begin position="21"/>
        <end position="56"/>
    </location>
</feature>
<protein>
    <submittedName>
        <fullName evidence="2">Uncharacterized protein</fullName>
    </submittedName>
</protein>
<dbReference type="ExpressionAtlas" id="A5BBC0">
    <property type="expression patterns" value="baseline and differential"/>
</dbReference>
<gene>
    <name evidence="2" type="ORF">VITISV_013212</name>
</gene>
<feature type="region of interest" description="Disordered" evidence="1">
    <location>
        <begin position="115"/>
        <end position="146"/>
    </location>
</feature>
<sequence>MEKKNNCGTIGKVEEHFSRHVQGLGLRKNSRRTPEKLFGGPVEAKEPQKRHVQGSDDRNRYEGWLVGVRRGWRRKGVARKWLTRPHAPGREMQSPAGKTRVAGVWVVFWLRCFGKNWRSPPGAPCGVGKRRRRKSSPEKSSSVNVF</sequence>
<dbReference type="AlphaFoldDB" id="A5BBC0"/>
<organism evidence="2">
    <name type="scientific">Vitis vinifera</name>
    <name type="common">Grape</name>
    <dbReference type="NCBI Taxonomy" id="29760"/>
    <lineage>
        <taxon>Eukaryota</taxon>
        <taxon>Viridiplantae</taxon>
        <taxon>Streptophyta</taxon>
        <taxon>Embryophyta</taxon>
        <taxon>Tracheophyta</taxon>
        <taxon>Spermatophyta</taxon>
        <taxon>Magnoliopsida</taxon>
        <taxon>eudicotyledons</taxon>
        <taxon>Gunneridae</taxon>
        <taxon>Pentapetalae</taxon>
        <taxon>rosids</taxon>
        <taxon>Vitales</taxon>
        <taxon>Vitaceae</taxon>
        <taxon>Viteae</taxon>
        <taxon>Vitis</taxon>
    </lineage>
</organism>
<feature type="compositionally biased region" description="Basic and acidic residues" evidence="1">
    <location>
        <begin position="43"/>
        <end position="56"/>
    </location>
</feature>
<name>A5BBC0_VITVI</name>
<accession>A5BBC0</accession>
<proteinExistence type="predicted"/>
<evidence type="ECO:0000256" key="1">
    <source>
        <dbReference type="SAM" id="MobiDB-lite"/>
    </source>
</evidence>
<evidence type="ECO:0000313" key="2">
    <source>
        <dbReference type="EMBL" id="CAN78848.1"/>
    </source>
</evidence>
<reference evidence="2" key="1">
    <citation type="journal article" date="2007" name="PLoS ONE">
        <title>The first genome sequence of an elite grapevine cultivar (Pinot noir Vitis vinifera L.): coping with a highly heterozygous genome.</title>
        <authorList>
            <person name="Velasco R."/>
            <person name="Zharkikh A."/>
            <person name="Troggio M."/>
            <person name="Cartwright D.A."/>
            <person name="Cestaro A."/>
            <person name="Pruss D."/>
            <person name="Pindo M."/>
            <person name="FitzGerald L.M."/>
            <person name="Vezzulli S."/>
            <person name="Reid J."/>
            <person name="Malacarne G."/>
            <person name="Iliev D."/>
            <person name="Coppola G."/>
            <person name="Wardell B."/>
            <person name="Micheletti D."/>
            <person name="Macalma T."/>
            <person name="Facci M."/>
            <person name="Mitchell J.T."/>
            <person name="Perazzolli M."/>
            <person name="Eldredge G."/>
            <person name="Gatto P."/>
            <person name="Oyzerski R."/>
            <person name="Moretto M."/>
            <person name="Gutin N."/>
            <person name="Stefanini M."/>
            <person name="Chen Y."/>
            <person name="Segala C."/>
            <person name="Davenport C."/>
            <person name="Dematte L."/>
            <person name="Mraz A."/>
            <person name="Battilana J."/>
            <person name="Stormo K."/>
            <person name="Costa F."/>
            <person name="Tao Q."/>
            <person name="Si-Ammour A."/>
            <person name="Harkins T."/>
            <person name="Lackey A."/>
            <person name="Perbost C."/>
            <person name="Taillon B."/>
            <person name="Stella A."/>
            <person name="Solovyev V."/>
            <person name="Fawcett J.A."/>
            <person name="Sterck L."/>
            <person name="Vandepoele K."/>
            <person name="Grando S.M."/>
            <person name="Toppo S."/>
            <person name="Moser C."/>
            <person name="Lanchbury J."/>
            <person name="Bogden R."/>
            <person name="Skolnick M."/>
            <person name="Sgaramella V."/>
            <person name="Bhatnagar S.K."/>
            <person name="Fontana P."/>
            <person name="Gutin A."/>
            <person name="Van de Peer Y."/>
            <person name="Salamini F."/>
            <person name="Viola R."/>
        </authorList>
    </citation>
    <scope>NUCLEOTIDE SEQUENCE</scope>
</reference>